<name>A0AAD7XWX6_9FUNG</name>
<dbReference type="EMBL" id="JARTCD010000044">
    <property type="protein sequence ID" value="KAJ8655958.1"/>
    <property type="molecule type" value="Genomic_DNA"/>
</dbReference>
<reference evidence="1 2" key="1">
    <citation type="submission" date="2023-03" db="EMBL/GenBank/DDBJ databases">
        <title>Genome sequence of Lichtheimia ornata CBS 291.66.</title>
        <authorList>
            <person name="Mohabir J.T."/>
            <person name="Shea T.P."/>
            <person name="Kurbessoian T."/>
            <person name="Berby B."/>
            <person name="Fontaine J."/>
            <person name="Livny J."/>
            <person name="Gnirke A."/>
            <person name="Stajich J.E."/>
            <person name="Cuomo C.A."/>
        </authorList>
    </citation>
    <scope>NUCLEOTIDE SEQUENCE [LARGE SCALE GENOMIC DNA]</scope>
    <source>
        <strain evidence="1">CBS 291.66</strain>
    </source>
</reference>
<organism evidence="1 2">
    <name type="scientific">Lichtheimia ornata</name>
    <dbReference type="NCBI Taxonomy" id="688661"/>
    <lineage>
        <taxon>Eukaryota</taxon>
        <taxon>Fungi</taxon>
        <taxon>Fungi incertae sedis</taxon>
        <taxon>Mucoromycota</taxon>
        <taxon>Mucoromycotina</taxon>
        <taxon>Mucoromycetes</taxon>
        <taxon>Mucorales</taxon>
        <taxon>Lichtheimiaceae</taxon>
        <taxon>Lichtheimia</taxon>
    </lineage>
</organism>
<protein>
    <submittedName>
        <fullName evidence="1">Uncharacterized protein</fullName>
    </submittedName>
</protein>
<comment type="caution">
    <text evidence="1">The sequence shown here is derived from an EMBL/GenBank/DDBJ whole genome shotgun (WGS) entry which is preliminary data.</text>
</comment>
<proteinExistence type="predicted"/>
<dbReference type="Proteomes" id="UP001234581">
    <property type="component" value="Unassembled WGS sequence"/>
</dbReference>
<evidence type="ECO:0000313" key="1">
    <source>
        <dbReference type="EMBL" id="KAJ8655958.1"/>
    </source>
</evidence>
<dbReference type="GeneID" id="83215805"/>
<dbReference type="RefSeq" id="XP_058340871.1">
    <property type="nucleotide sequence ID" value="XM_058488401.1"/>
</dbReference>
<sequence>MLFGAIKVSPYSCQWRILLSGRRRSTFEFGWVSQKQASDLYLIVVVVKDTVSMALEISYLQVVSLSVDLQSNVFIGAMVDLILQVPVRIPLGISSIVGSYDSFATVWSALSWPYQLHLRITALAVGS</sequence>
<gene>
    <name evidence="1" type="ORF">O0I10_008398</name>
</gene>
<keyword evidence="2" id="KW-1185">Reference proteome</keyword>
<dbReference type="AlphaFoldDB" id="A0AAD7XWX6"/>
<evidence type="ECO:0000313" key="2">
    <source>
        <dbReference type="Proteomes" id="UP001234581"/>
    </source>
</evidence>
<accession>A0AAD7XWX6</accession>